<keyword evidence="11" id="KW-0732">Signal</keyword>
<dbReference type="InterPro" id="IPR045357">
    <property type="entry name" value="Aminopeptidase_N-like_N"/>
</dbReference>
<dbReference type="GO" id="GO:0006508">
    <property type="term" value="P:proteolysis"/>
    <property type="evidence" value="ECO:0007669"/>
    <property type="project" value="UniProtKB-KW"/>
</dbReference>
<dbReference type="EMBL" id="OV121134">
    <property type="protein sequence ID" value="CAH0553357.1"/>
    <property type="molecule type" value="Genomic_DNA"/>
</dbReference>
<dbReference type="GO" id="GO:0005615">
    <property type="term" value="C:extracellular space"/>
    <property type="evidence" value="ECO:0007669"/>
    <property type="project" value="TreeGrafter"/>
</dbReference>
<keyword evidence="20" id="KW-0449">Lipoprotein</keyword>
<feature type="binding site" evidence="22">
    <location>
        <position position="408"/>
    </location>
    <ligand>
        <name>Zn(2+)</name>
        <dbReference type="ChEBI" id="CHEBI:29105"/>
        <note>catalytic</note>
    </ligand>
</feature>
<dbReference type="Gene3D" id="1.10.390.10">
    <property type="entry name" value="Neutral Protease Domain 2"/>
    <property type="match status" value="1"/>
</dbReference>
<keyword evidence="16 24" id="KW-0482">Metalloprotease</keyword>
<comment type="similarity">
    <text evidence="4 24">Belongs to the peptidase M1 family.</text>
</comment>
<accession>A0A9P0FEZ6</accession>
<dbReference type="GO" id="GO:0098552">
    <property type="term" value="C:side of membrane"/>
    <property type="evidence" value="ECO:0007669"/>
    <property type="project" value="UniProtKB-KW"/>
</dbReference>
<evidence type="ECO:0000256" key="2">
    <source>
        <dbReference type="ARBA" id="ARBA00004606"/>
    </source>
</evidence>
<evidence type="ECO:0000256" key="12">
    <source>
        <dbReference type="ARBA" id="ARBA00022801"/>
    </source>
</evidence>
<evidence type="ECO:0000256" key="23">
    <source>
        <dbReference type="PIRSR" id="PIRSR634016-4"/>
    </source>
</evidence>
<dbReference type="CDD" id="cd09601">
    <property type="entry name" value="M1_APN-Q_like"/>
    <property type="match status" value="1"/>
</dbReference>
<evidence type="ECO:0000256" key="19">
    <source>
        <dbReference type="ARBA" id="ARBA00023180"/>
    </source>
</evidence>
<dbReference type="EC" id="3.4.11.-" evidence="24"/>
<feature type="binding site" evidence="22">
    <location>
        <position position="404"/>
    </location>
    <ligand>
        <name>Zn(2+)</name>
        <dbReference type="ChEBI" id="CHEBI:29105"/>
        <note>catalytic</note>
    </ligand>
</feature>
<evidence type="ECO:0000256" key="22">
    <source>
        <dbReference type="PIRSR" id="PIRSR634016-3"/>
    </source>
</evidence>
<keyword evidence="29" id="KW-1185">Reference proteome</keyword>
<dbReference type="InterPro" id="IPR024571">
    <property type="entry name" value="ERAP1-like_C_dom"/>
</dbReference>
<evidence type="ECO:0000259" key="25">
    <source>
        <dbReference type="Pfam" id="PF01433"/>
    </source>
</evidence>
<dbReference type="InterPro" id="IPR042097">
    <property type="entry name" value="Aminopeptidase_N-like_N_sf"/>
</dbReference>
<sequence length="980" mass="113653">MVEKFEVMDTVTKFSKQGSLTISKSLAILIPVVFVTCLVATGLLVYTLSSCENYLQKEESKLMVFDQNFGNKNVESTTQESTTLFTTYLTFPTTTTQKAVAEHLNLRLPKSIVPNFYKLDLVPYLEEGNFTFNGDILIEINVTKTCNNITLHSIDLNILSVDVFDHENNSVGIRSIEEDKKVQFLVISLAENIISGRQYYIRIIFDGLLNDMMRGFYRSFYVENNRKRWIASTQFQPTDARRAFPCFDEPALKAKFQINIARLKNMTSVSNMRLIQVTKEVENLPDYEWDHYEESLPMSTYLVAFMVTDFKSISNGTFSIWARAGAISQAKYSLSIGPQILKFYEDFFGTKFVLPKLDMAAIPDFAAGAMENWGLITYREAVLLYEEGVSTRYSQQRIGIIVAHEIAHQWFGNLVTPIWWTDLWLNEGFATFAEYLGADAVQPEWRNEDLFVVSELQASLILDALKSSHPISIEITNPNEVNEIFDAISYSKGAAIIRMMQRFLTEEVFHRGLNKYLISKSFKAAEQDDLWETLTKQGHEENALDKNITVKEIMDTWTLQTGYPMVFVNRSYEGNSVTFKQQRFFLDNNTKDDVLWWVPITYTDKTGILKKTWIEKQPERFVDNIETTTDDWLLVNVNQTGFYRVNYDEHNWKLIIDQLRKPNGHLVFDSKNRAQIIDDLLNLAFSGYVSYDVALNATLYLPQEKDYIPWKAARKNLQFLHSRFERSAHFAKYKSYMLQLIEHFYREVGFKEQKDPLVMMTQLELVDLACLLGLRDCIIQAVQMFQNWKNSANPDNENDIPIDLRLIVYCTAIADGGQEEWDFTWQRYLKTNVGNEKEILLRALGCTKEVWLLNRYLEWGITENSGIRKHDTSLVFATVAMNPIGSDLAYRFFKTNWDSIRNYFGHSSMFLSSIVATSVSHFNTQMEVDDFKAFFKLKYEEFGIANRTAHQAIEEVEANVKWMDKYFKIVLNWFDKTALY</sequence>
<keyword evidence="15 24" id="KW-1133">Transmembrane helix</keyword>
<dbReference type="FunFam" id="1.10.390.10:FF:000001">
    <property type="entry name" value="Aminopeptidase"/>
    <property type="match status" value="1"/>
</dbReference>
<evidence type="ECO:0000256" key="6">
    <source>
        <dbReference type="ARBA" id="ARBA00022475"/>
    </source>
</evidence>
<evidence type="ECO:0000259" key="26">
    <source>
        <dbReference type="Pfam" id="PF11838"/>
    </source>
</evidence>
<evidence type="ECO:0000256" key="11">
    <source>
        <dbReference type="ARBA" id="ARBA00022729"/>
    </source>
</evidence>
<evidence type="ECO:0000256" key="17">
    <source>
        <dbReference type="ARBA" id="ARBA00023136"/>
    </source>
</evidence>
<evidence type="ECO:0000256" key="8">
    <source>
        <dbReference type="ARBA" id="ARBA00022670"/>
    </source>
</evidence>
<reference evidence="28" key="1">
    <citation type="submission" date="2021-12" db="EMBL/GenBank/DDBJ databases">
        <authorList>
            <person name="King R."/>
        </authorList>
    </citation>
    <scope>NUCLEOTIDE SEQUENCE</scope>
</reference>
<dbReference type="Gene3D" id="2.60.40.1910">
    <property type="match status" value="1"/>
</dbReference>
<evidence type="ECO:0000256" key="7">
    <source>
        <dbReference type="ARBA" id="ARBA00022622"/>
    </source>
</evidence>
<proteinExistence type="inferred from homology"/>
<organism evidence="28 29">
    <name type="scientific">Brassicogethes aeneus</name>
    <name type="common">Rape pollen beetle</name>
    <name type="synonym">Meligethes aeneus</name>
    <dbReference type="NCBI Taxonomy" id="1431903"/>
    <lineage>
        <taxon>Eukaryota</taxon>
        <taxon>Metazoa</taxon>
        <taxon>Ecdysozoa</taxon>
        <taxon>Arthropoda</taxon>
        <taxon>Hexapoda</taxon>
        <taxon>Insecta</taxon>
        <taxon>Pterygota</taxon>
        <taxon>Neoptera</taxon>
        <taxon>Endopterygota</taxon>
        <taxon>Coleoptera</taxon>
        <taxon>Polyphaga</taxon>
        <taxon>Cucujiformia</taxon>
        <taxon>Nitidulidae</taxon>
        <taxon>Meligethinae</taxon>
        <taxon>Brassicogethes</taxon>
    </lineage>
</organism>
<keyword evidence="12 24" id="KW-0378">Hydrolase</keyword>
<evidence type="ECO:0000256" key="15">
    <source>
        <dbReference type="ARBA" id="ARBA00022989"/>
    </source>
</evidence>
<keyword evidence="5 24" id="KW-0031">Aminopeptidase</keyword>
<dbReference type="GO" id="GO:0042277">
    <property type="term" value="F:peptide binding"/>
    <property type="evidence" value="ECO:0007669"/>
    <property type="project" value="TreeGrafter"/>
</dbReference>
<dbReference type="Gene3D" id="1.25.50.20">
    <property type="match status" value="1"/>
</dbReference>
<evidence type="ECO:0000313" key="28">
    <source>
        <dbReference type="EMBL" id="CAH0553357.1"/>
    </source>
</evidence>
<evidence type="ECO:0000256" key="20">
    <source>
        <dbReference type="ARBA" id="ARBA00023288"/>
    </source>
</evidence>
<dbReference type="GO" id="GO:0070006">
    <property type="term" value="F:metalloaminopeptidase activity"/>
    <property type="evidence" value="ECO:0007669"/>
    <property type="project" value="TreeGrafter"/>
</dbReference>
<evidence type="ECO:0000256" key="3">
    <source>
        <dbReference type="ARBA" id="ARBA00004609"/>
    </source>
</evidence>
<keyword evidence="18" id="KW-1015">Disulfide bond</keyword>
<keyword evidence="9 24" id="KW-0812">Transmembrane</keyword>
<feature type="site" description="Transition state stabilizer" evidence="23">
    <location>
        <position position="490"/>
    </location>
</feature>
<dbReference type="PRINTS" id="PR00756">
    <property type="entry name" value="ALADIPTASE"/>
</dbReference>
<comment type="catalytic activity">
    <reaction evidence="1">
        <text>Release of an N-terminal amino acid, Xaa-|-Yaa- from a peptide, amide or arylamide. Xaa is preferably Ala, but may be most amino acids including Pro (slow action). When a terminal hydrophobic residue is followed by a prolyl residue, the two may be released as an intact Xaa-Pro dipeptide.</text>
        <dbReference type="EC" id="3.4.11.2"/>
    </reaction>
</comment>
<feature type="domain" description="ERAP1-like C-terminal" evidence="26">
    <location>
        <begin position="632"/>
        <end position="957"/>
    </location>
</feature>
<feature type="binding site" evidence="22">
    <location>
        <position position="427"/>
    </location>
    <ligand>
        <name>Zn(2+)</name>
        <dbReference type="ChEBI" id="CHEBI:29105"/>
        <note>catalytic</note>
    </ligand>
</feature>
<dbReference type="AlphaFoldDB" id="A0A9P0FEZ6"/>
<evidence type="ECO:0000256" key="10">
    <source>
        <dbReference type="ARBA" id="ARBA00022723"/>
    </source>
</evidence>
<dbReference type="GO" id="GO:0005737">
    <property type="term" value="C:cytoplasm"/>
    <property type="evidence" value="ECO:0007669"/>
    <property type="project" value="TreeGrafter"/>
</dbReference>
<dbReference type="OrthoDB" id="510539at2759"/>
<protein>
    <recommendedName>
        <fullName evidence="24">Aminopeptidase</fullName>
        <ecNumber evidence="24">3.4.11.-</ecNumber>
    </recommendedName>
</protein>
<dbReference type="InterPro" id="IPR050344">
    <property type="entry name" value="Peptidase_M1_aminopeptidases"/>
</dbReference>
<evidence type="ECO:0000256" key="21">
    <source>
        <dbReference type="PIRSR" id="PIRSR634016-1"/>
    </source>
</evidence>
<dbReference type="PANTHER" id="PTHR11533">
    <property type="entry name" value="PROTEASE M1 ZINC METALLOPROTEASE"/>
    <property type="match status" value="1"/>
</dbReference>
<evidence type="ECO:0000259" key="27">
    <source>
        <dbReference type="Pfam" id="PF17900"/>
    </source>
</evidence>
<dbReference type="SUPFAM" id="SSF55486">
    <property type="entry name" value="Metalloproteases ('zincins'), catalytic domain"/>
    <property type="match status" value="1"/>
</dbReference>
<dbReference type="InterPro" id="IPR034016">
    <property type="entry name" value="M1_APN-typ"/>
</dbReference>
<dbReference type="Pfam" id="PF11838">
    <property type="entry name" value="ERAP1_C"/>
    <property type="match status" value="1"/>
</dbReference>
<dbReference type="FunFam" id="2.60.40.1910:FF:000008">
    <property type="entry name" value="Aminopeptidase"/>
    <property type="match status" value="1"/>
</dbReference>
<evidence type="ECO:0000256" key="4">
    <source>
        <dbReference type="ARBA" id="ARBA00010136"/>
    </source>
</evidence>
<dbReference type="GO" id="GO:0016285">
    <property type="term" value="F:alanyl aminopeptidase activity"/>
    <property type="evidence" value="ECO:0007669"/>
    <property type="project" value="UniProtKB-EC"/>
</dbReference>
<evidence type="ECO:0000256" key="14">
    <source>
        <dbReference type="ARBA" id="ARBA00022968"/>
    </source>
</evidence>
<keyword evidence="19" id="KW-0325">Glycoprotein</keyword>
<dbReference type="GO" id="GO:0005886">
    <property type="term" value="C:plasma membrane"/>
    <property type="evidence" value="ECO:0007669"/>
    <property type="project" value="UniProtKB-SubCell"/>
</dbReference>
<evidence type="ECO:0000256" key="13">
    <source>
        <dbReference type="ARBA" id="ARBA00022833"/>
    </source>
</evidence>
<dbReference type="Proteomes" id="UP001154078">
    <property type="component" value="Chromosome 3"/>
</dbReference>
<feature type="domain" description="Aminopeptidase N-like N-terminal" evidence="27">
    <location>
        <begin position="113"/>
        <end position="302"/>
    </location>
</feature>
<dbReference type="Pfam" id="PF01433">
    <property type="entry name" value="Peptidase_M1"/>
    <property type="match status" value="1"/>
</dbReference>
<keyword evidence="7" id="KW-0336">GPI-anchor</keyword>
<evidence type="ECO:0000256" key="1">
    <source>
        <dbReference type="ARBA" id="ARBA00000098"/>
    </source>
</evidence>
<comment type="cofactor">
    <cofactor evidence="22 24">
        <name>Zn(2+)</name>
        <dbReference type="ChEBI" id="CHEBI:29105"/>
    </cofactor>
    <text evidence="22 24">Binds 1 zinc ion per subunit.</text>
</comment>
<dbReference type="InterPro" id="IPR014782">
    <property type="entry name" value="Peptidase_M1_dom"/>
</dbReference>
<name>A0A9P0FEZ6_BRAAE</name>
<dbReference type="Gene3D" id="2.60.40.1730">
    <property type="entry name" value="tricorn interacting facor f3 domain"/>
    <property type="match status" value="1"/>
</dbReference>
<evidence type="ECO:0000256" key="18">
    <source>
        <dbReference type="ARBA" id="ARBA00023157"/>
    </source>
</evidence>
<dbReference type="FunFam" id="2.60.40.1730:FF:000012">
    <property type="entry name" value="Aminopeptidase N"/>
    <property type="match status" value="1"/>
</dbReference>
<feature type="domain" description="Peptidase M1 membrane alanine aminopeptidase" evidence="25">
    <location>
        <begin position="332"/>
        <end position="557"/>
    </location>
</feature>
<dbReference type="GO" id="GO:0043171">
    <property type="term" value="P:peptide catabolic process"/>
    <property type="evidence" value="ECO:0007669"/>
    <property type="project" value="TreeGrafter"/>
</dbReference>
<keyword evidence="14" id="KW-0735">Signal-anchor</keyword>
<evidence type="ECO:0000256" key="5">
    <source>
        <dbReference type="ARBA" id="ARBA00022438"/>
    </source>
</evidence>
<keyword evidence="13 22" id="KW-0862">Zinc</keyword>
<dbReference type="Pfam" id="PF17900">
    <property type="entry name" value="Peptidase_M1_N"/>
    <property type="match status" value="1"/>
</dbReference>
<dbReference type="InterPro" id="IPR001930">
    <property type="entry name" value="Peptidase_M1"/>
</dbReference>
<evidence type="ECO:0000256" key="9">
    <source>
        <dbReference type="ARBA" id="ARBA00022692"/>
    </source>
</evidence>
<feature type="active site" description="Proton acceptor" evidence="21">
    <location>
        <position position="405"/>
    </location>
</feature>
<keyword evidence="8 24" id="KW-0645">Protease</keyword>
<evidence type="ECO:0000256" key="16">
    <source>
        <dbReference type="ARBA" id="ARBA00023049"/>
    </source>
</evidence>
<gene>
    <name evidence="28" type="ORF">MELIAE_LOCUS5366</name>
</gene>
<dbReference type="GO" id="GO:0008270">
    <property type="term" value="F:zinc ion binding"/>
    <property type="evidence" value="ECO:0007669"/>
    <property type="project" value="UniProtKB-UniRule"/>
</dbReference>
<dbReference type="InterPro" id="IPR027268">
    <property type="entry name" value="Peptidase_M4/M1_CTD_sf"/>
</dbReference>
<comment type="subcellular location">
    <subcellularLocation>
        <location evidence="3">Cell membrane</location>
        <topology evidence="3">Lipid-anchor</topology>
        <topology evidence="3">GPI-anchor</topology>
    </subcellularLocation>
    <subcellularLocation>
        <location evidence="2">Membrane</location>
        <topology evidence="2">Single-pass type II membrane protein</topology>
    </subcellularLocation>
</comment>
<feature type="transmembrane region" description="Helical" evidence="24">
    <location>
        <begin position="26"/>
        <end position="48"/>
    </location>
</feature>
<keyword evidence="10 22" id="KW-0479">Metal-binding</keyword>
<keyword evidence="17 24" id="KW-0472">Membrane</keyword>
<dbReference type="PANTHER" id="PTHR11533:SF294">
    <property type="entry name" value="THYROTROPIN-RELEASING HORMONE-DEGRADING ECTOENZYME"/>
    <property type="match status" value="1"/>
</dbReference>
<dbReference type="FunFam" id="1.25.50.20:FF:000001">
    <property type="entry name" value="Aminopeptidase"/>
    <property type="match status" value="1"/>
</dbReference>
<evidence type="ECO:0000256" key="24">
    <source>
        <dbReference type="RuleBase" id="RU364040"/>
    </source>
</evidence>
<dbReference type="SUPFAM" id="SSF63737">
    <property type="entry name" value="Leukotriene A4 hydrolase N-terminal domain"/>
    <property type="match status" value="1"/>
</dbReference>
<keyword evidence="6" id="KW-1003">Cell membrane</keyword>
<evidence type="ECO:0000313" key="29">
    <source>
        <dbReference type="Proteomes" id="UP001154078"/>
    </source>
</evidence>